<keyword evidence="4" id="KW-1185">Reference proteome</keyword>
<feature type="region of interest" description="Disordered" evidence="1">
    <location>
        <begin position="1"/>
        <end position="45"/>
    </location>
</feature>
<evidence type="ECO:0000256" key="1">
    <source>
        <dbReference type="SAM" id="MobiDB-lite"/>
    </source>
</evidence>
<feature type="transmembrane region" description="Helical" evidence="2">
    <location>
        <begin position="95"/>
        <end position="114"/>
    </location>
</feature>
<dbReference type="EMBL" id="JAGMWT010000014">
    <property type="protein sequence ID" value="KAH7116940.1"/>
    <property type="molecule type" value="Genomic_DNA"/>
</dbReference>
<evidence type="ECO:0000256" key="2">
    <source>
        <dbReference type="SAM" id="Phobius"/>
    </source>
</evidence>
<keyword evidence="2" id="KW-0472">Membrane</keyword>
<sequence length="171" mass="18911">MVVADNAGKTRSGRNEAGSSREEGKRSTAHNTTHRTQHSTQRSSQIGKPLSVCLFPSPSSSFPPFFLYAHTHTPTTYACMHTYTTYVYGPLLPPYPLFSFSFSFLLLLTSCHLISRHDDRIPPHSLSFVFQHMASPDACCRSFLAGQPLLSAITIAMDSDDSDGNDDNDKH</sequence>
<accession>A0A9P9DAR9</accession>
<organism evidence="3 4">
    <name type="scientific">Dendryphion nanum</name>
    <dbReference type="NCBI Taxonomy" id="256645"/>
    <lineage>
        <taxon>Eukaryota</taxon>
        <taxon>Fungi</taxon>
        <taxon>Dikarya</taxon>
        <taxon>Ascomycota</taxon>
        <taxon>Pezizomycotina</taxon>
        <taxon>Dothideomycetes</taxon>
        <taxon>Pleosporomycetidae</taxon>
        <taxon>Pleosporales</taxon>
        <taxon>Torulaceae</taxon>
        <taxon>Dendryphion</taxon>
    </lineage>
</organism>
<dbReference type="AlphaFoldDB" id="A0A9P9DAR9"/>
<reference evidence="3" key="1">
    <citation type="journal article" date="2021" name="Nat. Commun.">
        <title>Genetic determinants of endophytism in the Arabidopsis root mycobiome.</title>
        <authorList>
            <person name="Mesny F."/>
            <person name="Miyauchi S."/>
            <person name="Thiergart T."/>
            <person name="Pickel B."/>
            <person name="Atanasova L."/>
            <person name="Karlsson M."/>
            <person name="Huettel B."/>
            <person name="Barry K.W."/>
            <person name="Haridas S."/>
            <person name="Chen C."/>
            <person name="Bauer D."/>
            <person name="Andreopoulos W."/>
            <person name="Pangilinan J."/>
            <person name="LaButti K."/>
            <person name="Riley R."/>
            <person name="Lipzen A."/>
            <person name="Clum A."/>
            <person name="Drula E."/>
            <person name="Henrissat B."/>
            <person name="Kohler A."/>
            <person name="Grigoriev I.V."/>
            <person name="Martin F.M."/>
            <person name="Hacquard S."/>
        </authorList>
    </citation>
    <scope>NUCLEOTIDE SEQUENCE</scope>
    <source>
        <strain evidence="3">MPI-CAGE-CH-0243</strain>
    </source>
</reference>
<protein>
    <submittedName>
        <fullName evidence="3">Uncharacterized protein</fullName>
    </submittedName>
</protein>
<keyword evidence="2" id="KW-0812">Transmembrane</keyword>
<gene>
    <name evidence="3" type="ORF">B0J11DRAFT_537928</name>
</gene>
<evidence type="ECO:0000313" key="3">
    <source>
        <dbReference type="EMBL" id="KAH7116940.1"/>
    </source>
</evidence>
<name>A0A9P9DAR9_9PLEO</name>
<keyword evidence="2" id="KW-1133">Transmembrane helix</keyword>
<proteinExistence type="predicted"/>
<dbReference type="Proteomes" id="UP000700596">
    <property type="component" value="Unassembled WGS sequence"/>
</dbReference>
<comment type="caution">
    <text evidence="3">The sequence shown here is derived from an EMBL/GenBank/DDBJ whole genome shotgun (WGS) entry which is preliminary data.</text>
</comment>
<evidence type="ECO:0000313" key="4">
    <source>
        <dbReference type="Proteomes" id="UP000700596"/>
    </source>
</evidence>